<reference evidence="2" key="1">
    <citation type="journal article" date="2019" name="Int. J. Syst. Evol. Microbiol.">
        <title>The Global Catalogue of Microorganisms (GCM) 10K type strain sequencing project: providing services to taxonomists for standard genome sequencing and annotation.</title>
        <authorList>
            <consortium name="The Broad Institute Genomics Platform"/>
            <consortium name="The Broad Institute Genome Sequencing Center for Infectious Disease"/>
            <person name="Wu L."/>
            <person name="Ma J."/>
        </authorList>
    </citation>
    <scope>NUCLEOTIDE SEQUENCE [LARGE SCALE GENOMIC DNA]</scope>
    <source>
        <strain evidence="2">KCTC 42087</strain>
    </source>
</reference>
<sequence>MRVKVESIGGLTGEAVVVALYDTAELPDQEAASVRDAVESLTEALARGPAAEIGADLPGHRITVTGPGDAAPRVFEVRGAPAADLEAPLKILLGE</sequence>
<name>A0ABW0ZX94_9ACTN</name>
<comment type="caution">
    <text evidence="1">The sequence shown here is derived from an EMBL/GenBank/DDBJ whole genome shotgun (WGS) entry which is preliminary data.</text>
</comment>
<protein>
    <submittedName>
        <fullName evidence="1">Uncharacterized protein</fullName>
    </submittedName>
</protein>
<proteinExistence type="predicted"/>
<dbReference type="EMBL" id="JBHSON010000019">
    <property type="protein sequence ID" value="MFC5747118.1"/>
    <property type="molecule type" value="Genomic_DNA"/>
</dbReference>
<dbReference type="RefSeq" id="WP_378282735.1">
    <property type="nucleotide sequence ID" value="NZ_JBHSON010000019.1"/>
</dbReference>
<organism evidence="1 2">
    <name type="scientific">Actinomadura rugatobispora</name>
    <dbReference type="NCBI Taxonomy" id="1994"/>
    <lineage>
        <taxon>Bacteria</taxon>
        <taxon>Bacillati</taxon>
        <taxon>Actinomycetota</taxon>
        <taxon>Actinomycetes</taxon>
        <taxon>Streptosporangiales</taxon>
        <taxon>Thermomonosporaceae</taxon>
        <taxon>Actinomadura</taxon>
    </lineage>
</organism>
<gene>
    <name evidence="1" type="ORF">ACFPZN_15930</name>
</gene>
<dbReference type="Proteomes" id="UP001596074">
    <property type="component" value="Unassembled WGS sequence"/>
</dbReference>
<evidence type="ECO:0000313" key="2">
    <source>
        <dbReference type="Proteomes" id="UP001596074"/>
    </source>
</evidence>
<accession>A0ABW0ZX94</accession>
<keyword evidence="2" id="KW-1185">Reference proteome</keyword>
<evidence type="ECO:0000313" key="1">
    <source>
        <dbReference type="EMBL" id="MFC5747118.1"/>
    </source>
</evidence>